<accession>A0A8J4SQM4</accession>
<evidence type="ECO:0000313" key="4">
    <source>
        <dbReference type="Proteomes" id="UP000748531"/>
    </source>
</evidence>
<feature type="domain" description="Temptin Cys/Cys disulfide" evidence="2">
    <location>
        <begin position="26"/>
        <end position="121"/>
    </location>
</feature>
<evidence type="ECO:0000256" key="1">
    <source>
        <dbReference type="SAM" id="Phobius"/>
    </source>
</evidence>
<dbReference type="EMBL" id="LUCH01001760">
    <property type="protein sequence ID" value="KAF5402527.1"/>
    <property type="molecule type" value="Genomic_DNA"/>
</dbReference>
<dbReference type="OrthoDB" id="129121at2759"/>
<gene>
    <name evidence="3" type="ORF">PHET_04138</name>
</gene>
<keyword evidence="1" id="KW-0472">Membrane</keyword>
<evidence type="ECO:0000313" key="3">
    <source>
        <dbReference type="EMBL" id="KAF5402527.1"/>
    </source>
</evidence>
<reference evidence="3" key="1">
    <citation type="submission" date="2019-05" db="EMBL/GenBank/DDBJ databases">
        <title>Annotation for the trematode Paragonimus heterotremus.</title>
        <authorList>
            <person name="Choi Y.-J."/>
        </authorList>
    </citation>
    <scope>NUCLEOTIDE SEQUENCE</scope>
    <source>
        <strain evidence="3">LC</strain>
    </source>
</reference>
<dbReference type="Proteomes" id="UP000748531">
    <property type="component" value="Unassembled WGS sequence"/>
</dbReference>
<dbReference type="InterPro" id="IPR055313">
    <property type="entry name" value="Temptin-like"/>
</dbReference>
<dbReference type="Pfam" id="PF24784">
    <property type="entry name" value="Temptin_C"/>
    <property type="match status" value="1"/>
</dbReference>
<keyword evidence="4" id="KW-1185">Reference proteome</keyword>
<dbReference type="PANTHER" id="PTHR34737:SF2">
    <property type="entry name" value="EF-HAND DOMAIN-CONTAINING PROTEIN"/>
    <property type="match status" value="1"/>
</dbReference>
<dbReference type="PANTHER" id="PTHR34737">
    <property type="entry name" value="EF-HAND DOMAIN-CONTAINING PROTEIN"/>
    <property type="match status" value="1"/>
</dbReference>
<evidence type="ECO:0000259" key="2">
    <source>
        <dbReference type="Pfam" id="PF24784"/>
    </source>
</evidence>
<comment type="caution">
    <text evidence="3">The sequence shown here is derived from an EMBL/GenBank/DDBJ whole genome shotgun (WGS) entry which is preliminary data.</text>
</comment>
<keyword evidence="1" id="KW-0812">Transmembrane</keyword>
<sequence>MGASQMLKLLITNGPIVGILLICPVCSFPQFIIEVPNADKVPDPCRPGVMVGALGHVNFSGGGPRNAFGLDFGKVKSWSRLCPLDSDGDGFTNGQELGDPDCVWTPGALPQRLTNISHPGVCTPIDSTICRNKNVCRVLQQARLETSTSFIQGTDTRQNNSLCVNEFSTFASSMLAVGVLIIVLLTIFKLTSSRELKYRIEYGHPPPGGCCASIPHSKPGLSWDP</sequence>
<dbReference type="AlphaFoldDB" id="A0A8J4SQM4"/>
<organism evidence="3 4">
    <name type="scientific">Paragonimus heterotremus</name>
    <dbReference type="NCBI Taxonomy" id="100268"/>
    <lineage>
        <taxon>Eukaryota</taxon>
        <taxon>Metazoa</taxon>
        <taxon>Spiralia</taxon>
        <taxon>Lophotrochozoa</taxon>
        <taxon>Platyhelminthes</taxon>
        <taxon>Trematoda</taxon>
        <taxon>Digenea</taxon>
        <taxon>Plagiorchiida</taxon>
        <taxon>Troglotremata</taxon>
        <taxon>Troglotrematidae</taxon>
        <taxon>Paragonimus</taxon>
    </lineage>
</organism>
<keyword evidence="1" id="KW-1133">Transmembrane helix</keyword>
<dbReference type="InterPro" id="IPR057626">
    <property type="entry name" value="S-S_Temptin"/>
</dbReference>
<proteinExistence type="predicted"/>
<name>A0A8J4SQM4_9TREM</name>
<feature type="transmembrane region" description="Helical" evidence="1">
    <location>
        <begin position="167"/>
        <end position="188"/>
    </location>
</feature>
<protein>
    <submittedName>
        <fullName evidence="3">ABC transporter</fullName>
    </submittedName>
</protein>